<keyword evidence="6 12" id="KW-0472">Membrane</keyword>
<dbReference type="EMBL" id="MK048978">
    <property type="protein sequence ID" value="AZQ24919.1"/>
    <property type="molecule type" value="mRNA"/>
</dbReference>
<evidence type="ECO:0000256" key="11">
    <source>
        <dbReference type="ARBA" id="ARBA00038679"/>
    </source>
</evidence>
<evidence type="ECO:0000256" key="5">
    <source>
        <dbReference type="ARBA" id="ARBA00022989"/>
    </source>
</evidence>
<dbReference type="InterPro" id="IPR004117">
    <property type="entry name" value="7tm6_olfct_rcpt"/>
</dbReference>
<dbReference type="Pfam" id="PF02949">
    <property type="entry name" value="7tm_6"/>
    <property type="match status" value="1"/>
</dbReference>
<sequence>MQLLQESFFILKCTGLWKPASCYGWRSWLYNLYIFIIRFNLWMFVITQSLALVLTSNSIEDFTNILFLLLSVLVVCGKINNMLSGRKLMDKLINSFNKYPFKPETDDEINIQNRFNRINRINTILYWAINGITAAVWCIRILLDLKPTYILPYGGWFPYDHTKPIIYWFTSVPQILAPFTSANITGAYDSFFAGMMMQICSQVKILQNRFHNELDNLRKKNFINLNPLSQKYIEKKIFSDCIEHHNAIIRMANVVNSFFSTIVFVQYSLSSIVLVTSVYVLSDLKPGSLELIGCLMYLSCMFYQISLFCLSAHETTLAFEELGDSIYYSNWLNLTSCSSKKNMILMMCRMSRPFVIKSGHIVTLNMDSLKYVNFIMAL</sequence>
<keyword evidence="5 12" id="KW-1133">Transmembrane helix</keyword>
<keyword evidence="2 12" id="KW-0716">Sensory transduction</keyword>
<proteinExistence type="evidence at transcript level"/>
<evidence type="ECO:0000256" key="1">
    <source>
        <dbReference type="ARBA" id="ARBA00004141"/>
    </source>
</evidence>
<evidence type="ECO:0000256" key="8">
    <source>
        <dbReference type="ARBA" id="ARBA00023224"/>
    </source>
</evidence>
<dbReference type="GO" id="GO:0007165">
    <property type="term" value="P:signal transduction"/>
    <property type="evidence" value="ECO:0007669"/>
    <property type="project" value="UniProtKB-KW"/>
</dbReference>
<dbReference type="OrthoDB" id="6597368at2759"/>
<evidence type="ECO:0000256" key="3">
    <source>
        <dbReference type="ARBA" id="ARBA00022692"/>
    </source>
</evidence>
<keyword evidence="3 12" id="KW-0812">Transmembrane</keyword>
<feature type="transmembrane region" description="Helical" evidence="12">
    <location>
        <begin position="124"/>
        <end position="143"/>
    </location>
</feature>
<feature type="transmembrane region" description="Helical" evidence="12">
    <location>
        <begin position="287"/>
        <end position="310"/>
    </location>
</feature>
<dbReference type="GO" id="GO:0005549">
    <property type="term" value="F:odorant binding"/>
    <property type="evidence" value="ECO:0007669"/>
    <property type="project" value="InterPro"/>
</dbReference>
<comment type="function">
    <text evidence="9">Odorant receptor which mediates acceptance or avoidance behavior, depending on its substrates. The odorant receptor repertoire encodes a large collection of odor stimuli that vary widely in identity, intensity, and duration. May form a complex with Orco to form odorant-sensing units, providing sensitive and prolonged odorant signaling and calcium permeability.</text>
</comment>
<comment type="caution">
    <text evidence="12">Lacks conserved residue(s) required for the propagation of feature annotation.</text>
</comment>
<evidence type="ECO:0000256" key="9">
    <source>
        <dbReference type="ARBA" id="ARBA00037764"/>
    </source>
</evidence>
<evidence type="ECO:0000256" key="12">
    <source>
        <dbReference type="RuleBase" id="RU351113"/>
    </source>
</evidence>
<evidence type="ECO:0000256" key="7">
    <source>
        <dbReference type="ARBA" id="ARBA00023170"/>
    </source>
</evidence>
<feature type="transmembrane region" description="Helical" evidence="12">
    <location>
        <begin position="258"/>
        <end position="281"/>
    </location>
</feature>
<comment type="similarity">
    <text evidence="10">Belongs to the insect chemoreceptor superfamily. Heteromeric odorant receptor channel (TC 1.A.69) family. Or2a subfamily.</text>
</comment>
<reference evidence="13" key="1">
    <citation type="journal article" date="2018" name="Front. Physiol.">
        <title>Differential Expression Analysis of Olfactory Genes Based on a Combination of Sequencing Platforms and Behavioral Investigations in Aphidius gifuensis.</title>
        <authorList>
            <person name="Fan J."/>
            <person name="Zhang Q."/>
            <person name="Xu Q."/>
            <person name="Xue W."/>
            <person name="Han Z."/>
            <person name="Sun J."/>
            <person name="Chen J."/>
        </authorList>
    </citation>
    <scope>NUCLEOTIDE SEQUENCE</scope>
</reference>
<keyword evidence="8 12" id="KW-0807">Transducer</keyword>
<feature type="transmembrane region" description="Helical" evidence="12">
    <location>
        <begin position="165"/>
        <end position="188"/>
    </location>
</feature>
<dbReference type="GO" id="GO:0005886">
    <property type="term" value="C:plasma membrane"/>
    <property type="evidence" value="ECO:0007669"/>
    <property type="project" value="UniProtKB-SubCell"/>
</dbReference>
<dbReference type="PANTHER" id="PTHR21137:SF37">
    <property type="entry name" value="ODORANT RECEPTOR 46A, ISOFORM B-RELATED"/>
    <property type="match status" value="1"/>
</dbReference>
<evidence type="ECO:0000256" key="6">
    <source>
        <dbReference type="ARBA" id="ARBA00023136"/>
    </source>
</evidence>
<comment type="subcellular location">
    <subcellularLocation>
        <location evidence="12">Cell membrane</location>
        <topology evidence="12">Multi-pass membrane protein</topology>
    </subcellularLocation>
    <subcellularLocation>
        <location evidence="1">Membrane</location>
        <topology evidence="1">Multi-pass membrane protein</topology>
    </subcellularLocation>
</comment>
<name>A0A3S5HSS5_APHGI</name>
<keyword evidence="7 12" id="KW-0675">Receptor</keyword>
<accession>A0A3S5HSS5</accession>
<evidence type="ECO:0000256" key="2">
    <source>
        <dbReference type="ARBA" id="ARBA00022606"/>
    </source>
</evidence>
<keyword evidence="4 12" id="KW-0552">Olfaction</keyword>
<evidence type="ECO:0000256" key="10">
    <source>
        <dbReference type="ARBA" id="ARBA00037946"/>
    </source>
</evidence>
<feature type="transmembrane region" description="Helical" evidence="12">
    <location>
        <begin position="28"/>
        <end position="53"/>
    </location>
</feature>
<comment type="subunit">
    <text evidence="11">Interacts with Orco. Complexes exist early in the endomembrane system in olfactory sensory neurons (OSNs), coupling these complexes to the conserved ciliary trafficking pathway.</text>
</comment>
<feature type="transmembrane region" description="Helical" evidence="12">
    <location>
        <begin position="65"/>
        <end position="83"/>
    </location>
</feature>
<organism evidence="13">
    <name type="scientific">Aphidius gifuensis</name>
    <name type="common">Parasitoid wasp</name>
    <dbReference type="NCBI Taxonomy" id="684658"/>
    <lineage>
        <taxon>Eukaryota</taxon>
        <taxon>Metazoa</taxon>
        <taxon>Ecdysozoa</taxon>
        <taxon>Arthropoda</taxon>
        <taxon>Hexapoda</taxon>
        <taxon>Insecta</taxon>
        <taxon>Pterygota</taxon>
        <taxon>Neoptera</taxon>
        <taxon>Endopterygota</taxon>
        <taxon>Hymenoptera</taxon>
        <taxon>Apocrita</taxon>
        <taxon>Ichneumonoidea</taxon>
        <taxon>Braconidae</taxon>
        <taxon>Aphidiinae</taxon>
        <taxon>Aphidius</taxon>
    </lineage>
</organism>
<dbReference type="GO" id="GO:0004984">
    <property type="term" value="F:olfactory receptor activity"/>
    <property type="evidence" value="ECO:0007669"/>
    <property type="project" value="InterPro"/>
</dbReference>
<protein>
    <recommendedName>
        <fullName evidence="12">Odorant receptor</fullName>
    </recommendedName>
</protein>
<dbReference type="AlphaFoldDB" id="A0A3S5HSS5"/>
<dbReference type="PANTHER" id="PTHR21137">
    <property type="entry name" value="ODORANT RECEPTOR"/>
    <property type="match status" value="1"/>
</dbReference>
<evidence type="ECO:0000313" key="13">
    <source>
        <dbReference type="EMBL" id="AZQ24919.1"/>
    </source>
</evidence>
<evidence type="ECO:0000256" key="4">
    <source>
        <dbReference type="ARBA" id="ARBA00022725"/>
    </source>
</evidence>